<dbReference type="SUPFAM" id="SSF52047">
    <property type="entry name" value="RNI-like"/>
    <property type="match status" value="1"/>
</dbReference>
<dbReference type="InterPro" id="IPR036047">
    <property type="entry name" value="F-box-like_dom_sf"/>
</dbReference>
<dbReference type="Proteomes" id="UP000504606">
    <property type="component" value="Unplaced"/>
</dbReference>
<reference evidence="3" key="1">
    <citation type="submission" date="2025-08" db="UniProtKB">
        <authorList>
            <consortium name="RefSeq"/>
        </authorList>
    </citation>
    <scope>IDENTIFICATION</scope>
    <source>
        <tissue evidence="3">Whole organism</tissue>
    </source>
</reference>
<proteinExistence type="predicted"/>
<dbReference type="SUPFAM" id="SSF81383">
    <property type="entry name" value="F-box domain"/>
    <property type="match status" value="1"/>
</dbReference>
<dbReference type="AlphaFoldDB" id="A0A9C6UDD5"/>
<dbReference type="KEGG" id="foc:113204184"/>
<evidence type="ECO:0000259" key="1">
    <source>
        <dbReference type="PROSITE" id="PS50181"/>
    </source>
</evidence>
<dbReference type="Pfam" id="PF12937">
    <property type="entry name" value="F-box-like"/>
    <property type="match status" value="1"/>
</dbReference>
<evidence type="ECO:0000313" key="3">
    <source>
        <dbReference type="RefSeq" id="XP_052124754.1"/>
    </source>
</evidence>
<name>A0A9C6UDD5_FRAOC</name>
<dbReference type="PROSITE" id="PS50181">
    <property type="entry name" value="FBOX"/>
    <property type="match status" value="1"/>
</dbReference>
<dbReference type="InterPro" id="IPR032675">
    <property type="entry name" value="LRR_dom_sf"/>
</dbReference>
<accession>A0A9C6UDD5</accession>
<dbReference type="GeneID" id="113204184"/>
<protein>
    <submittedName>
        <fullName evidence="3">Uncharacterized protein LOC113204184</fullName>
    </submittedName>
</protein>
<keyword evidence="2" id="KW-1185">Reference proteome</keyword>
<dbReference type="Gene3D" id="3.80.10.10">
    <property type="entry name" value="Ribonuclease Inhibitor"/>
    <property type="match status" value="1"/>
</dbReference>
<sequence length="382" mass="41367">MEVLPDDVWLMVLEKLEEAADVLACRLVCKRLAALAVHPAVWRHLEVGQSKPYCSCPVLRLAPCLDSISVHLPAKGCTQWAFASTRCAAAKLYIPIKGRSHAGLAAAIICKQEMLGRLTDVEIEMRSVAVTDVPILLGTLASTSRLTRICVYVYLGGNQLPNTPAPILGGTAVTPSLREFECNLSPLTEPFVKSILSQHATTLEDVLLDFPLSSLTCTSTALILAGVTNLRMLVCDCFPGMESLVACKSLKVLALTVNTESHYRPAVAGLAKLLRGAEQLRKVNLTYKPAVRSPTDLGGELVLALASSGRSCVETLHITNRCYPFFSVEYTPLPELVASALPSLPALRHLNLQDNAKRPDALLLAIRPDVSAQPPSYWHITE</sequence>
<dbReference type="RefSeq" id="XP_052124754.1">
    <property type="nucleotide sequence ID" value="XM_052268794.1"/>
</dbReference>
<gene>
    <name evidence="3" type="primary">LOC113204184</name>
</gene>
<dbReference type="Gene3D" id="1.20.1280.50">
    <property type="match status" value="1"/>
</dbReference>
<evidence type="ECO:0000313" key="2">
    <source>
        <dbReference type="Proteomes" id="UP000504606"/>
    </source>
</evidence>
<dbReference type="SMART" id="SM00256">
    <property type="entry name" value="FBOX"/>
    <property type="match status" value="1"/>
</dbReference>
<feature type="domain" description="F-box" evidence="1">
    <location>
        <begin position="1"/>
        <end position="45"/>
    </location>
</feature>
<dbReference type="InterPro" id="IPR001810">
    <property type="entry name" value="F-box_dom"/>
</dbReference>
<organism evidence="2 3">
    <name type="scientific">Frankliniella occidentalis</name>
    <name type="common">Western flower thrips</name>
    <name type="synonym">Euthrips occidentalis</name>
    <dbReference type="NCBI Taxonomy" id="133901"/>
    <lineage>
        <taxon>Eukaryota</taxon>
        <taxon>Metazoa</taxon>
        <taxon>Ecdysozoa</taxon>
        <taxon>Arthropoda</taxon>
        <taxon>Hexapoda</taxon>
        <taxon>Insecta</taxon>
        <taxon>Pterygota</taxon>
        <taxon>Neoptera</taxon>
        <taxon>Paraneoptera</taxon>
        <taxon>Thysanoptera</taxon>
        <taxon>Terebrantia</taxon>
        <taxon>Thripoidea</taxon>
        <taxon>Thripidae</taxon>
        <taxon>Frankliniella</taxon>
    </lineage>
</organism>